<feature type="domain" description="BHLH" evidence="7">
    <location>
        <begin position="466"/>
        <end position="517"/>
    </location>
</feature>
<dbReference type="GO" id="GO:0005634">
    <property type="term" value="C:nucleus"/>
    <property type="evidence" value="ECO:0007669"/>
    <property type="project" value="UniProtKB-SubCell"/>
</dbReference>
<evidence type="ECO:0000256" key="4">
    <source>
        <dbReference type="ARBA" id="ARBA00023163"/>
    </source>
</evidence>
<dbReference type="Pfam" id="PF00010">
    <property type="entry name" value="HLH"/>
    <property type="match status" value="1"/>
</dbReference>
<keyword evidence="2" id="KW-0805">Transcription regulation</keyword>
<proteinExistence type="predicted"/>
<dbReference type="Proteomes" id="UP001212152">
    <property type="component" value="Unassembled WGS sequence"/>
</dbReference>
<feature type="compositionally biased region" description="Pro residues" evidence="6">
    <location>
        <begin position="550"/>
        <end position="559"/>
    </location>
</feature>
<feature type="compositionally biased region" description="Polar residues" evidence="6">
    <location>
        <begin position="317"/>
        <end position="329"/>
    </location>
</feature>
<keyword evidence="3" id="KW-0238">DNA-binding</keyword>
<feature type="region of interest" description="Disordered" evidence="6">
    <location>
        <begin position="537"/>
        <end position="565"/>
    </location>
</feature>
<keyword evidence="4" id="KW-0804">Transcription</keyword>
<comment type="subcellular location">
    <subcellularLocation>
        <location evidence="1">Nucleus</location>
    </subcellularLocation>
</comment>
<dbReference type="SMART" id="SM00353">
    <property type="entry name" value="HLH"/>
    <property type="match status" value="1"/>
</dbReference>
<evidence type="ECO:0000256" key="3">
    <source>
        <dbReference type="ARBA" id="ARBA00023125"/>
    </source>
</evidence>
<evidence type="ECO:0000256" key="6">
    <source>
        <dbReference type="SAM" id="MobiDB-lite"/>
    </source>
</evidence>
<organism evidence="8 9">
    <name type="scientific">Geranomyces variabilis</name>
    <dbReference type="NCBI Taxonomy" id="109894"/>
    <lineage>
        <taxon>Eukaryota</taxon>
        <taxon>Fungi</taxon>
        <taxon>Fungi incertae sedis</taxon>
        <taxon>Chytridiomycota</taxon>
        <taxon>Chytridiomycota incertae sedis</taxon>
        <taxon>Chytridiomycetes</taxon>
        <taxon>Spizellomycetales</taxon>
        <taxon>Powellomycetaceae</taxon>
        <taxon>Geranomyces</taxon>
    </lineage>
</organism>
<protein>
    <recommendedName>
        <fullName evidence="7">BHLH domain-containing protein</fullName>
    </recommendedName>
</protein>
<feature type="compositionally biased region" description="Basic and acidic residues" evidence="6">
    <location>
        <begin position="462"/>
        <end position="476"/>
    </location>
</feature>
<name>A0AAD5TM92_9FUNG</name>
<dbReference type="SUPFAM" id="SSF47459">
    <property type="entry name" value="HLH, helix-loop-helix DNA-binding domain"/>
    <property type="match status" value="1"/>
</dbReference>
<sequence>MVQSNDNSFLYGYGDGIDSHILSESEQLQFAEFLNGLAPAGSGSGAAGCASSGGLDDQPPPPPPPLPPSYQHDFEHSEQAYRSQPPSDQYAPSTSWRAHDGPDPRAPQQQQQQQQQHYYHHQHYHQQHPQQYSRHSDQHLQYAAHPGQPPLHPLPMTNAPLPYLSDDRTSMIIPAESPKSDRRHSHAGAFEPQYKEETRQHDGHRYVANRPDHHMYLNTREVHYQHHPTNSSDYGATPAIVLSQPQGHSSSSSTPATRGGHVTPSGVLRPHFMESKANEPAAAKNRLPHADEHSQLRRHSVAVAESRRNSIIPAPSPSKSFAGANNASPLSAPPSTVHRPTVLPAKPAVRKSPPTTTTAASPAKKRKRKASTTAVPAANSHPSSNGASAAPSMAFNSENIATSAFANPGASRRWSTISDLSLPAYQPTRPDGEPGDDDQLPSAGGSVGGGGGRGKKSGKPLLTEEEKRANHIESEKKRRQNIRTGFDQLVQIVPTLGQCQRSESLILQKSVEYVQHLMAHQADYQARIAHMRALLGEDGGQGQQSQHQQAPPPQRPPAEAPNDNH</sequence>
<dbReference type="PROSITE" id="PS50888">
    <property type="entry name" value="BHLH"/>
    <property type="match status" value="1"/>
</dbReference>
<dbReference type="GO" id="GO:0000978">
    <property type="term" value="F:RNA polymerase II cis-regulatory region sequence-specific DNA binding"/>
    <property type="evidence" value="ECO:0007669"/>
    <property type="project" value="TreeGrafter"/>
</dbReference>
<dbReference type="EMBL" id="JADGJQ010000015">
    <property type="protein sequence ID" value="KAJ3180705.1"/>
    <property type="molecule type" value="Genomic_DNA"/>
</dbReference>
<feature type="region of interest" description="Disordered" evidence="6">
    <location>
        <begin position="37"/>
        <end position="165"/>
    </location>
</feature>
<keyword evidence="5" id="KW-0539">Nucleus</keyword>
<dbReference type="GO" id="GO:0000981">
    <property type="term" value="F:DNA-binding transcription factor activity, RNA polymerase II-specific"/>
    <property type="evidence" value="ECO:0007669"/>
    <property type="project" value="TreeGrafter"/>
</dbReference>
<feature type="region of interest" description="Disordered" evidence="6">
    <location>
        <begin position="422"/>
        <end position="480"/>
    </location>
</feature>
<comment type="caution">
    <text evidence="8">The sequence shown here is derived from an EMBL/GenBank/DDBJ whole genome shotgun (WGS) entry which is preliminary data.</text>
</comment>
<evidence type="ECO:0000256" key="2">
    <source>
        <dbReference type="ARBA" id="ARBA00023015"/>
    </source>
</evidence>
<dbReference type="InterPro" id="IPR036638">
    <property type="entry name" value="HLH_DNA-bd_sf"/>
</dbReference>
<dbReference type="GO" id="GO:0046983">
    <property type="term" value="F:protein dimerization activity"/>
    <property type="evidence" value="ECO:0007669"/>
    <property type="project" value="InterPro"/>
</dbReference>
<evidence type="ECO:0000256" key="1">
    <source>
        <dbReference type="ARBA" id="ARBA00004123"/>
    </source>
</evidence>
<dbReference type="AlphaFoldDB" id="A0AAD5TM92"/>
<evidence type="ECO:0000259" key="7">
    <source>
        <dbReference type="PROSITE" id="PS50888"/>
    </source>
</evidence>
<feature type="compositionally biased region" description="Low complexity" evidence="6">
    <location>
        <begin position="350"/>
        <end position="362"/>
    </location>
</feature>
<reference evidence="8" key="1">
    <citation type="submission" date="2020-05" db="EMBL/GenBank/DDBJ databases">
        <title>Phylogenomic resolution of chytrid fungi.</title>
        <authorList>
            <person name="Stajich J.E."/>
            <person name="Amses K."/>
            <person name="Simmons R."/>
            <person name="Seto K."/>
            <person name="Myers J."/>
            <person name="Bonds A."/>
            <person name="Quandt C.A."/>
            <person name="Barry K."/>
            <person name="Liu P."/>
            <person name="Grigoriev I."/>
            <person name="Longcore J.E."/>
            <person name="James T.Y."/>
        </authorList>
    </citation>
    <scope>NUCLEOTIDE SEQUENCE</scope>
    <source>
        <strain evidence="8">JEL0379</strain>
    </source>
</reference>
<feature type="compositionally biased region" description="Polar residues" evidence="6">
    <location>
        <begin position="80"/>
        <end position="96"/>
    </location>
</feature>
<dbReference type="PANTHER" id="PTHR15741">
    <property type="entry name" value="BASIC HELIX-LOOP-HELIX ZIP TRANSCRIPTION FACTOR"/>
    <property type="match status" value="1"/>
</dbReference>
<evidence type="ECO:0000313" key="9">
    <source>
        <dbReference type="Proteomes" id="UP001212152"/>
    </source>
</evidence>
<gene>
    <name evidence="8" type="ORF">HDU87_001818</name>
</gene>
<dbReference type="Gene3D" id="4.10.280.10">
    <property type="entry name" value="Helix-loop-helix DNA-binding domain"/>
    <property type="match status" value="1"/>
</dbReference>
<accession>A0AAD5TM92</accession>
<evidence type="ECO:0000313" key="8">
    <source>
        <dbReference type="EMBL" id="KAJ3180705.1"/>
    </source>
</evidence>
<feature type="compositionally biased region" description="Low complexity" evidence="6">
    <location>
        <begin position="107"/>
        <end position="117"/>
    </location>
</feature>
<dbReference type="InterPro" id="IPR052207">
    <property type="entry name" value="Max-like/E-box_TFs"/>
</dbReference>
<keyword evidence="9" id="KW-1185">Reference proteome</keyword>
<dbReference type="InterPro" id="IPR011598">
    <property type="entry name" value="bHLH_dom"/>
</dbReference>
<dbReference type="PANTHER" id="PTHR15741:SF27">
    <property type="entry name" value="TRANSCRIPTION FACTOR AP-4"/>
    <property type="match status" value="1"/>
</dbReference>
<feature type="region of interest" description="Disordered" evidence="6">
    <location>
        <begin position="242"/>
        <end position="391"/>
    </location>
</feature>
<evidence type="ECO:0000256" key="5">
    <source>
        <dbReference type="ARBA" id="ARBA00023242"/>
    </source>
</evidence>
<feature type="compositionally biased region" description="Pro residues" evidence="6">
    <location>
        <begin position="58"/>
        <end position="68"/>
    </location>
</feature>